<dbReference type="PROSITE" id="PS50931">
    <property type="entry name" value="HTH_LYSR"/>
    <property type="match status" value="1"/>
</dbReference>
<dbReference type="InterPro" id="IPR036390">
    <property type="entry name" value="WH_DNA-bd_sf"/>
</dbReference>
<keyword evidence="5" id="KW-0804">Transcription</keyword>
<dbReference type="AlphaFoldDB" id="A0A511MNI3"/>
<comment type="caution">
    <text evidence="7">The sequence shown here is derived from an EMBL/GenBank/DDBJ whole genome shotgun (WGS) entry which is preliminary data.</text>
</comment>
<sequence length="325" mass="35094">MADLDLAAVRAFVTVVDEGQFSHAATMLGITQQAVSKRIAKLERQVGVRLFDRGRAGKATAAGMVMLPFARSLLVAADEMVASVRQEPRPLRVAILGERQVASRSIQYYLDRHPESDVEIVLSNAFVTSRDALVSGRADGAFARPHGGPRPLPSGIGVVPAYVEPLHMLVGRGHPLAGRSTVSLADVVPHPIWVPGASVPSEWADFYRELAEFSGITVITDPDPGSKSGSDAKKLAGFDAMLDRIAGSDTLATFSGDGFIAPWNPNIRRLPITDPTPAYPHALLWETTNTHPGLAPFIAHFRSSYNRDMAADCWIPEVDRPIFLS</sequence>
<evidence type="ECO:0000256" key="1">
    <source>
        <dbReference type="ARBA" id="ARBA00009437"/>
    </source>
</evidence>
<organism evidence="7 8">
    <name type="scientific">Nocardia ninae NBRC 108245</name>
    <dbReference type="NCBI Taxonomy" id="1210091"/>
    <lineage>
        <taxon>Bacteria</taxon>
        <taxon>Bacillati</taxon>
        <taxon>Actinomycetota</taxon>
        <taxon>Actinomycetes</taxon>
        <taxon>Mycobacteriales</taxon>
        <taxon>Nocardiaceae</taxon>
        <taxon>Nocardia</taxon>
    </lineage>
</organism>
<name>A0A511MNI3_9NOCA</name>
<proteinExistence type="inferred from homology"/>
<dbReference type="EMBL" id="BJXA01000061">
    <property type="protein sequence ID" value="GEM42021.1"/>
    <property type="molecule type" value="Genomic_DNA"/>
</dbReference>
<protein>
    <submittedName>
        <fullName evidence="7">LysR family transcriptional regulator</fullName>
    </submittedName>
</protein>
<dbReference type="RefSeq" id="WP_147139332.1">
    <property type="nucleotide sequence ID" value="NZ_BJXA01000061.1"/>
</dbReference>
<keyword evidence="3" id="KW-0238">DNA-binding</keyword>
<dbReference type="OrthoDB" id="3828349at2"/>
<reference evidence="7 8" key="1">
    <citation type="submission" date="2019-07" db="EMBL/GenBank/DDBJ databases">
        <title>Whole genome shotgun sequence of Nocardia ninae NBRC 108245.</title>
        <authorList>
            <person name="Hosoyama A."/>
            <person name="Uohara A."/>
            <person name="Ohji S."/>
            <person name="Ichikawa N."/>
        </authorList>
    </citation>
    <scope>NUCLEOTIDE SEQUENCE [LARGE SCALE GENOMIC DNA]</scope>
    <source>
        <strain evidence="7 8">NBRC 108245</strain>
    </source>
</reference>
<dbReference type="Proteomes" id="UP000321424">
    <property type="component" value="Unassembled WGS sequence"/>
</dbReference>
<keyword evidence="4" id="KW-0010">Activator</keyword>
<dbReference type="PRINTS" id="PR00039">
    <property type="entry name" value="HTHLYSR"/>
</dbReference>
<accession>A0A511MNI3</accession>
<dbReference type="Pfam" id="PF03466">
    <property type="entry name" value="LysR_substrate"/>
    <property type="match status" value="1"/>
</dbReference>
<dbReference type="GO" id="GO:0003700">
    <property type="term" value="F:DNA-binding transcription factor activity"/>
    <property type="evidence" value="ECO:0007669"/>
    <property type="project" value="InterPro"/>
</dbReference>
<dbReference type="InterPro" id="IPR036388">
    <property type="entry name" value="WH-like_DNA-bd_sf"/>
</dbReference>
<dbReference type="PANTHER" id="PTHR30346:SF0">
    <property type="entry name" value="HCA OPERON TRANSCRIPTIONAL ACTIVATOR HCAR"/>
    <property type="match status" value="1"/>
</dbReference>
<evidence type="ECO:0000256" key="4">
    <source>
        <dbReference type="ARBA" id="ARBA00023159"/>
    </source>
</evidence>
<dbReference type="Gene3D" id="1.10.10.10">
    <property type="entry name" value="Winged helix-like DNA-binding domain superfamily/Winged helix DNA-binding domain"/>
    <property type="match status" value="1"/>
</dbReference>
<dbReference type="InterPro" id="IPR000847">
    <property type="entry name" value="LysR_HTH_N"/>
</dbReference>
<evidence type="ECO:0000256" key="2">
    <source>
        <dbReference type="ARBA" id="ARBA00023015"/>
    </source>
</evidence>
<dbReference type="SUPFAM" id="SSF46785">
    <property type="entry name" value="Winged helix' DNA-binding domain"/>
    <property type="match status" value="1"/>
</dbReference>
<dbReference type="Pfam" id="PF00126">
    <property type="entry name" value="HTH_1"/>
    <property type="match status" value="1"/>
</dbReference>
<evidence type="ECO:0000259" key="6">
    <source>
        <dbReference type="PROSITE" id="PS50931"/>
    </source>
</evidence>
<dbReference type="SUPFAM" id="SSF53850">
    <property type="entry name" value="Periplasmic binding protein-like II"/>
    <property type="match status" value="1"/>
</dbReference>
<evidence type="ECO:0000313" key="7">
    <source>
        <dbReference type="EMBL" id="GEM42021.1"/>
    </source>
</evidence>
<dbReference type="PANTHER" id="PTHR30346">
    <property type="entry name" value="TRANSCRIPTIONAL DUAL REGULATOR HCAR-RELATED"/>
    <property type="match status" value="1"/>
</dbReference>
<keyword evidence="2" id="KW-0805">Transcription regulation</keyword>
<evidence type="ECO:0000256" key="3">
    <source>
        <dbReference type="ARBA" id="ARBA00023125"/>
    </source>
</evidence>
<dbReference type="GO" id="GO:0032993">
    <property type="term" value="C:protein-DNA complex"/>
    <property type="evidence" value="ECO:0007669"/>
    <property type="project" value="TreeGrafter"/>
</dbReference>
<dbReference type="Gene3D" id="3.40.190.10">
    <property type="entry name" value="Periplasmic binding protein-like II"/>
    <property type="match status" value="2"/>
</dbReference>
<comment type="similarity">
    <text evidence="1">Belongs to the LysR transcriptional regulatory family.</text>
</comment>
<dbReference type="GO" id="GO:0003677">
    <property type="term" value="F:DNA binding"/>
    <property type="evidence" value="ECO:0007669"/>
    <property type="project" value="UniProtKB-KW"/>
</dbReference>
<gene>
    <name evidence="7" type="ORF">NN4_65400</name>
</gene>
<keyword evidence="8" id="KW-1185">Reference proteome</keyword>
<evidence type="ECO:0000313" key="8">
    <source>
        <dbReference type="Proteomes" id="UP000321424"/>
    </source>
</evidence>
<feature type="domain" description="HTH lysR-type" evidence="6">
    <location>
        <begin position="4"/>
        <end position="60"/>
    </location>
</feature>
<dbReference type="InterPro" id="IPR005119">
    <property type="entry name" value="LysR_subst-bd"/>
</dbReference>
<evidence type="ECO:0000256" key="5">
    <source>
        <dbReference type="ARBA" id="ARBA00023163"/>
    </source>
</evidence>